<sequence length="399" mass="45680">MVNELIGQSKETDIWTKGDEISFAPVGILSIPPLDYQILPKYDPTLLLSSPRIDNRLADDIKALGEVAGIEIDPDKTSILYTKYGWYERIFYMSTIHEDMPYFVIITKPRTFRFENVFLESQRGLTLAGSNAFRLGIDVVASPRAITQDSTNTPSALFDVLKGSWEEINLTFDKANKEWVPNLKFLTHSSELNKTFQHLSPQDKSFLCAYFIAKVCMARSLLTLMTLQKDPTSSYVFGHEPKEPLISAGDHVGYFDQEGKLHLKTIAFRGGLKRCLSFNDLIHALLIRQEAFTSNTLDYEGANFIPFFIQGERVREQWVRNLVLWTVKLVLDQTKEVNDHSYFNLLKEFLIYSGISLEEVSKTPSPFNQKSLREVGKNFGSRWIAHIREMPQEPILFSE</sequence>
<evidence type="ECO:0000313" key="1">
    <source>
        <dbReference type="EMBL" id="PIY72346.1"/>
    </source>
</evidence>
<name>A0A2M7QK70_9BACT</name>
<evidence type="ECO:0000313" key="2">
    <source>
        <dbReference type="Proteomes" id="UP000229401"/>
    </source>
</evidence>
<gene>
    <name evidence="1" type="ORF">COY87_01445</name>
</gene>
<dbReference type="EMBL" id="PFLI01000052">
    <property type="protein sequence ID" value="PIY72346.1"/>
    <property type="molecule type" value="Genomic_DNA"/>
</dbReference>
<accession>A0A2M7QK70</accession>
<dbReference type="AlphaFoldDB" id="A0A2M7QK70"/>
<dbReference type="Proteomes" id="UP000229401">
    <property type="component" value="Unassembled WGS sequence"/>
</dbReference>
<comment type="caution">
    <text evidence="1">The sequence shown here is derived from an EMBL/GenBank/DDBJ whole genome shotgun (WGS) entry which is preliminary data.</text>
</comment>
<protein>
    <submittedName>
        <fullName evidence="1">Uncharacterized protein</fullName>
    </submittedName>
</protein>
<organism evidence="1 2">
    <name type="scientific">Candidatus Roizmanbacteria bacterium CG_4_10_14_0_8_um_filter_33_9</name>
    <dbReference type="NCBI Taxonomy" id="1974826"/>
    <lineage>
        <taxon>Bacteria</taxon>
        <taxon>Candidatus Roizmaniibacteriota</taxon>
    </lineage>
</organism>
<proteinExistence type="predicted"/>
<reference evidence="2" key="1">
    <citation type="submission" date="2017-09" db="EMBL/GenBank/DDBJ databases">
        <title>Depth-based differentiation of microbial function through sediment-hosted aquifers and enrichment of novel symbionts in the deep terrestrial subsurface.</title>
        <authorList>
            <person name="Probst A.J."/>
            <person name="Ladd B."/>
            <person name="Jarett J.K."/>
            <person name="Geller-Mcgrath D.E."/>
            <person name="Sieber C.M.K."/>
            <person name="Emerson J.B."/>
            <person name="Anantharaman K."/>
            <person name="Thomas B.C."/>
            <person name="Malmstrom R."/>
            <person name="Stieglmeier M."/>
            <person name="Klingl A."/>
            <person name="Woyke T."/>
            <person name="Ryan C.M."/>
            <person name="Banfield J.F."/>
        </authorList>
    </citation>
    <scope>NUCLEOTIDE SEQUENCE [LARGE SCALE GENOMIC DNA]</scope>
</reference>